<gene>
    <name evidence="2" type="ORF">PHMEG_00022071</name>
</gene>
<organism evidence="2 3">
    <name type="scientific">Phytophthora megakarya</name>
    <dbReference type="NCBI Taxonomy" id="4795"/>
    <lineage>
        <taxon>Eukaryota</taxon>
        <taxon>Sar</taxon>
        <taxon>Stramenopiles</taxon>
        <taxon>Oomycota</taxon>
        <taxon>Peronosporomycetes</taxon>
        <taxon>Peronosporales</taxon>
        <taxon>Peronosporaceae</taxon>
        <taxon>Phytophthora</taxon>
    </lineage>
</organism>
<name>A0A225VKB9_9STRA</name>
<dbReference type="EMBL" id="NBNE01004256">
    <property type="protein sequence ID" value="OWZ05772.1"/>
    <property type="molecule type" value="Genomic_DNA"/>
</dbReference>
<evidence type="ECO:0000256" key="1">
    <source>
        <dbReference type="SAM" id="MobiDB-lite"/>
    </source>
</evidence>
<evidence type="ECO:0000313" key="3">
    <source>
        <dbReference type="Proteomes" id="UP000198211"/>
    </source>
</evidence>
<evidence type="ECO:0000313" key="2">
    <source>
        <dbReference type="EMBL" id="OWZ05772.1"/>
    </source>
</evidence>
<comment type="caution">
    <text evidence="2">The sequence shown here is derived from an EMBL/GenBank/DDBJ whole genome shotgun (WGS) entry which is preliminary data.</text>
</comment>
<dbReference type="AlphaFoldDB" id="A0A225VKB9"/>
<keyword evidence="3" id="KW-1185">Reference proteome</keyword>
<dbReference type="Proteomes" id="UP000198211">
    <property type="component" value="Unassembled WGS sequence"/>
</dbReference>
<accession>A0A225VKB9</accession>
<sequence>MSMLIQILSYTNALNLENPEMLSGLQILWREQSDKKESKTNSAPRQETTSKTKLFCGKGRFKQRFEGKRTENRTCHFYKKTDHIKSNCYA</sequence>
<reference evidence="3" key="1">
    <citation type="submission" date="2017-03" db="EMBL/GenBank/DDBJ databases">
        <title>Phytopthora megakarya and P. palmivora, two closely related causual agents of cacao black pod achieved similar genome size and gene model numbers by different mechanisms.</title>
        <authorList>
            <person name="Ali S."/>
            <person name="Shao J."/>
            <person name="Larry D.J."/>
            <person name="Kronmiller B."/>
            <person name="Shen D."/>
            <person name="Strem M.D."/>
            <person name="Melnick R.L."/>
            <person name="Guiltinan M.J."/>
            <person name="Tyler B.M."/>
            <person name="Meinhardt L.W."/>
            <person name="Bailey B.A."/>
        </authorList>
    </citation>
    <scope>NUCLEOTIDE SEQUENCE [LARGE SCALE GENOMIC DNA]</scope>
    <source>
        <strain evidence="3">zdho120</strain>
    </source>
</reference>
<protein>
    <submittedName>
        <fullName evidence="2">Uncharacterized protein</fullName>
    </submittedName>
</protein>
<proteinExistence type="predicted"/>
<feature type="compositionally biased region" description="Polar residues" evidence="1">
    <location>
        <begin position="40"/>
        <end position="52"/>
    </location>
</feature>
<feature type="region of interest" description="Disordered" evidence="1">
    <location>
        <begin position="33"/>
        <end position="52"/>
    </location>
</feature>